<comment type="caution">
    <text evidence="10">The sequence shown here is derived from an EMBL/GenBank/DDBJ whole genome shotgun (WGS) entry which is preliminary data.</text>
</comment>
<dbReference type="EMBL" id="MDER01000022">
    <property type="protein sequence ID" value="ODP30282.1"/>
    <property type="molecule type" value="Genomic_DNA"/>
</dbReference>
<feature type="transmembrane region" description="Helical" evidence="8">
    <location>
        <begin position="126"/>
        <end position="151"/>
    </location>
</feature>
<reference evidence="10 11" key="1">
    <citation type="submission" date="2016-08" db="EMBL/GenBank/DDBJ databases">
        <title>Genome sequencing of Paenibacillus sp. TI45-13ar, isolated from Korean traditional nuruk.</title>
        <authorList>
            <person name="Kim S.-J."/>
        </authorList>
    </citation>
    <scope>NUCLEOTIDE SEQUENCE [LARGE SCALE GENOMIC DNA]</scope>
    <source>
        <strain evidence="10 11">TI45-13ar</strain>
    </source>
</reference>
<dbReference type="STRING" id="1886670.PTI45_00353"/>
<keyword evidence="5 8" id="KW-1133">Transmembrane helix</keyword>
<feature type="domain" description="Acyltransferase 3" evidence="9">
    <location>
        <begin position="11"/>
        <end position="355"/>
    </location>
</feature>
<evidence type="ECO:0000259" key="9">
    <source>
        <dbReference type="Pfam" id="PF01757"/>
    </source>
</evidence>
<comment type="subcellular location">
    <subcellularLocation>
        <location evidence="1">Cell membrane</location>
        <topology evidence="1">Multi-pass membrane protein</topology>
    </subcellularLocation>
</comment>
<dbReference type="PANTHER" id="PTHR40074:SF2">
    <property type="entry name" value="O-ACETYLTRANSFERASE WECH"/>
    <property type="match status" value="1"/>
</dbReference>
<evidence type="ECO:0000256" key="6">
    <source>
        <dbReference type="ARBA" id="ARBA00023136"/>
    </source>
</evidence>
<accession>A0A1E3L8Y1</accession>
<dbReference type="PANTHER" id="PTHR40074">
    <property type="entry name" value="O-ACETYLTRANSFERASE WECH"/>
    <property type="match status" value="1"/>
</dbReference>
<dbReference type="RefSeq" id="WP_069325841.1">
    <property type="nucleotide sequence ID" value="NZ_MDER01000022.1"/>
</dbReference>
<feature type="transmembrane region" description="Helical" evidence="8">
    <location>
        <begin position="89"/>
        <end position="106"/>
    </location>
</feature>
<dbReference type="GO" id="GO:0016413">
    <property type="term" value="F:O-acetyltransferase activity"/>
    <property type="evidence" value="ECO:0007669"/>
    <property type="project" value="TreeGrafter"/>
</dbReference>
<feature type="transmembrane region" description="Helical" evidence="8">
    <location>
        <begin position="163"/>
        <end position="182"/>
    </location>
</feature>
<feature type="compositionally biased region" description="Basic and acidic residues" evidence="7">
    <location>
        <begin position="394"/>
        <end position="404"/>
    </location>
</feature>
<dbReference type="AlphaFoldDB" id="A0A1E3L8Y1"/>
<feature type="transmembrane region" description="Helical" evidence="8">
    <location>
        <begin position="274"/>
        <end position="293"/>
    </location>
</feature>
<feature type="transmembrane region" description="Helical" evidence="8">
    <location>
        <begin position="50"/>
        <end position="69"/>
    </location>
</feature>
<evidence type="ECO:0000256" key="7">
    <source>
        <dbReference type="SAM" id="MobiDB-lite"/>
    </source>
</evidence>
<keyword evidence="11" id="KW-1185">Reference proteome</keyword>
<feature type="transmembrane region" description="Helical" evidence="8">
    <location>
        <begin position="12"/>
        <end position="30"/>
    </location>
</feature>
<dbReference type="Pfam" id="PF01757">
    <property type="entry name" value="Acyl_transf_3"/>
    <property type="match status" value="1"/>
</dbReference>
<evidence type="ECO:0000313" key="10">
    <source>
        <dbReference type="EMBL" id="ODP30282.1"/>
    </source>
</evidence>
<protein>
    <recommendedName>
        <fullName evidence="9">Acyltransferase 3 domain-containing protein</fullName>
    </recommendedName>
</protein>
<evidence type="ECO:0000256" key="2">
    <source>
        <dbReference type="ARBA" id="ARBA00007400"/>
    </source>
</evidence>
<gene>
    <name evidence="10" type="ORF">PTI45_00353</name>
</gene>
<dbReference type="PATRIC" id="fig|1886670.3.peg.376"/>
<keyword evidence="3" id="KW-1003">Cell membrane</keyword>
<dbReference type="GO" id="GO:0005886">
    <property type="term" value="C:plasma membrane"/>
    <property type="evidence" value="ECO:0007669"/>
    <property type="project" value="UniProtKB-SubCell"/>
</dbReference>
<dbReference type="Proteomes" id="UP000094578">
    <property type="component" value="Unassembled WGS sequence"/>
</dbReference>
<evidence type="ECO:0000256" key="5">
    <source>
        <dbReference type="ARBA" id="ARBA00022989"/>
    </source>
</evidence>
<evidence type="ECO:0000256" key="1">
    <source>
        <dbReference type="ARBA" id="ARBA00004651"/>
    </source>
</evidence>
<sequence length="404" mass="47465">MNQIKKERLTQLDFFRAIAIIGVLHVHSTSVATTEAMNTSIYYLFNFLNIFFKYGTPSFIFLSSFVLFYNYYDRPLTGKLIGSFYKKRMLYILLPYVLISALYFWYKLAQRGQLDDPPLQLLGDYWYAITHGSAYTHLYFVFISVQFYLLFPIMLALLKSQRWVARWAIPIGLALQWGFVIWNKYDLHYATKGSLAISYFSYYMMGAFVAIYFKPFRAWLMSKWTDMSERQRVSTILLWGTWLVTGLIYVQIWYSARMTNEWLDSLVYELMWNVYTMLSSLVLLHSAFILNRIAPKWVLAIMRRLGELSFAIYLVHPFVLAYYRETREFLTLGTLGYFIWIYGGMLCALIISAVFVQMVFRRVSFSWVLLGSIPASLSGRHKNKKQAKSNSRTTKTDAVKRPIP</sequence>
<feature type="transmembrane region" description="Helical" evidence="8">
    <location>
        <begin position="335"/>
        <end position="356"/>
    </location>
</feature>
<feature type="transmembrane region" description="Helical" evidence="8">
    <location>
        <begin position="305"/>
        <end position="323"/>
    </location>
</feature>
<evidence type="ECO:0000256" key="8">
    <source>
        <dbReference type="SAM" id="Phobius"/>
    </source>
</evidence>
<organism evidence="10 11">
    <name type="scientific">Paenibacillus nuruki</name>
    <dbReference type="NCBI Taxonomy" id="1886670"/>
    <lineage>
        <taxon>Bacteria</taxon>
        <taxon>Bacillati</taxon>
        <taxon>Bacillota</taxon>
        <taxon>Bacilli</taxon>
        <taxon>Bacillales</taxon>
        <taxon>Paenibacillaceae</taxon>
        <taxon>Paenibacillus</taxon>
    </lineage>
</organism>
<name>A0A1E3L8Y1_9BACL</name>
<comment type="similarity">
    <text evidence="2">Belongs to the acyltransferase 3 family.</text>
</comment>
<dbReference type="InterPro" id="IPR002656">
    <property type="entry name" value="Acyl_transf_3_dom"/>
</dbReference>
<feature type="region of interest" description="Disordered" evidence="7">
    <location>
        <begin position="381"/>
        <end position="404"/>
    </location>
</feature>
<proteinExistence type="inferred from homology"/>
<dbReference type="GO" id="GO:0009246">
    <property type="term" value="P:enterobacterial common antigen biosynthetic process"/>
    <property type="evidence" value="ECO:0007669"/>
    <property type="project" value="TreeGrafter"/>
</dbReference>
<evidence type="ECO:0000256" key="4">
    <source>
        <dbReference type="ARBA" id="ARBA00022692"/>
    </source>
</evidence>
<feature type="transmembrane region" description="Helical" evidence="8">
    <location>
        <begin position="233"/>
        <end position="254"/>
    </location>
</feature>
<keyword evidence="6 8" id="KW-0472">Membrane</keyword>
<keyword evidence="4 8" id="KW-0812">Transmembrane</keyword>
<evidence type="ECO:0000313" key="11">
    <source>
        <dbReference type="Proteomes" id="UP000094578"/>
    </source>
</evidence>
<feature type="transmembrane region" description="Helical" evidence="8">
    <location>
        <begin position="194"/>
        <end position="213"/>
    </location>
</feature>
<evidence type="ECO:0000256" key="3">
    <source>
        <dbReference type="ARBA" id="ARBA00022475"/>
    </source>
</evidence>